<dbReference type="Pfam" id="PF13393">
    <property type="entry name" value="tRNA-synt_His"/>
    <property type="match status" value="1"/>
</dbReference>
<dbReference type="RefSeq" id="WP_322775985.1">
    <property type="nucleotide sequence ID" value="NZ_JARJFB010000001.1"/>
</dbReference>
<dbReference type="Gene3D" id="3.30.930.10">
    <property type="entry name" value="Bira Bifunctional Protein, Domain 2"/>
    <property type="match status" value="1"/>
</dbReference>
<reference evidence="12 13" key="1">
    <citation type="submission" date="2023-03" db="EMBL/GenBank/DDBJ databases">
        <title>Host association and intracellularity evolved multiple times independently in the Rickettsiales.</title>
        <authorList>
            <person name="Castelli M."/>
            <person name="Nardi T."/>
            <person name="Gammuto L."/>
            <person name="Bellinzona G."/>
            <person name="Sabaneyeva E."/>
            <person name="Potekhin A."/>
            <person name="Serra V."/>
            <person name="Petroni G."/>
            <person name="Sassera D."/>
        </authorList>
    </citation>
    <scope>NUCLEOTIDE SEQUENCE [LARGE SCALE GENOMIC DNA]</scope>
    <source>
        <strain evidence="12 13">Sr 2-6</strain>
    </source>
</reference>
<comment type="subunit">
    <text evidence="2 10">Homodimer.</text>
</comment>
<dbReference type="CDD" id="cd00773">
    <property type="entry name" value="HisRS-like_core"/>
    <property type="match status" value="1"/>
</dbReference>
<dbReference type="PANTHER" id="PTHR43707:SF1">
    <property type="entry name" value="HISTIDINE--TRNA LIGASE, MITOCHONDRIAL-RELATED"/>
    <property type="match status" value="1"/>
</dbReference>
<comment type="similarity">
    <text evidence="1 10">Belongs to the class-II aminoacyl-tRNA synthetase family.</text>
</comment>
<dbReference type="InterPro" id="IPR036621">
    <property type="entry name" value="Anticodon-bd_dom_sf"/>
</dbReference>
<dbReference type="InterPro" id="IPR006195">
    <property type="entry name" value="aa-tRNA-synth_II"/>
</dbReference>
<evidence type="ECO:0000313" key="13">
    <source>
        <dbReference type="Proteomes" id="UP001291687"/>
    </source>
</evidence>
<dbReference type="HAMAP" id="MF_00127">
    <property type="entry name" value="His_tRNA_synth"/>
    <property type="match status" value="1"/>
</dbReference>
<gene>
    <name evidence="10" type="primary">hisS</name>
    <name evidence="12" type="ORF">Megvenef_00026</name>
</gene>
<evidence type="ECO:0000256" key="5">
    <source>
        <dbReference type="ARBA" id="ARBA00022741"/>
    </source>
</evidence>
<dbReference type="EMBL" id="JARJFB010000001">
    <property type="protein sequence ID" value="MEA0970079.1"/>
    <property type="molecule type" value="Genomic_DNA"/>
</dbReference>
<organism evidence="12 13">
    <name type="scientific">Candidatus Megaera venefica</name>
    <dbReference type="NCBI Taxonomy" id="2055910"/>
    <lineage>
        <taxon>Bacteria</taxon>
        <taxon>Pseudomonadati</taxon>
        <taxon>Pseudomonadota</taxon>
        <taxon>Alphaproteobacteria</taxon>
        <taxon>Rickettsiales</taxon>
        <taxon>Rickettsiaceae</taxon>
        <taxon>Candidatus Megaera</taxon>
    </lineage>
</organism>
<evidence type="ECO:0000256" key="7">
    <source>
        <dbReference type="ARBA" id="ARBA00022917"/>
    </source>
</evidence>
<dbReference type="Gene3D" id="3.40.50.800">
    <property type="entry name" value="Anticodon-binding domain"/>
    <property type="match status" value="1"/>
</dbReference>
<feature type="domain" description="Aminoacyl-transfer RNA synthetases class-II family profile" evidence="11">
    <location>
        <begin position="1"/>
        <end position="315"/>
    </location>
</feature>
<keyword evidence="7 10" id="KW-0648">Protein biosynthesis</keyword>
<dbReference type="InterPro" id="IPR004516">
    <property type="entry name" value="HisRS/HisZ"/>
</dbReference>
<dbReference type="InterPro" id="IPR041715">
    <property type="entry name" value="HisRS-like_core"/>
</dbReference>
<evidence type="ECO:0000313" key="12">
    <source>
        <dbReference type="EMBL" id="MEA0970079.1"/>
    </source>
</evidence>
<evidence type="ECO:0000256" key="9">
    <source>
        <dbReference type="ARBA" id="ARBA00047639"/>
    </source>
</evidence>
<accession>A0ABU5NA84</accession>
<keyword evidence="5 10" id="KW-0547">Nucleotide-binding</keyword>
<evidence type="ECO:0000256" key="2">
    <source>
        <dbReference type="ARBA" id="ARBA00011738"/>
    </source>
</evidence>
<keyword evidence="8 10" id="KW-0030">Aminoacyl-tRNA synthetase</keyword>
<evidence type="ECO:0000256" key="4">
    <source>
        <dbReference type="ARBA" id="ARBA00022598"/>
    </source>
</evidence>
<dbReference type="InterPro" id="IPR004154">
    <property type="entry name" value="Anticodon-bd"/>
</dbReference>
<dbReference type="Proteomes" id="UP001291687">
    <property type="component" value="Unassembled WGS sequence"/>
</dbReference>
<dbReference type="NCBIfam" id="TIGR00442">
    <property type="entry name" value="hisS"/>
    <property type="match status" value="1"/>
</dbReference>
<dbReference type="PROSITE" id="PS50862">
    <property type="entry name" value="AA_TRNA_LIGASE_II"/>
    <property type="match status" value="1"/>
</dbReference>
<dbReference type="SUPFAM" id="SSF55681">
    <property type="entry name" value="Class II aaRS and biotin synthetases"/>
    <property type="match status" value="1"/>
</dbReference>
<dbReference type="Pfam" id="PF03129">
    <property type="entry name" value="HGTP_anticodon"/>
    <property type="match status" value="1"/>
</dbReference>
<dbReference type="InterPro" id="IPR045864">
    <property type="entry name" value="aa-tRNA-synth_II/BPL/LPL"/>
</dbReference>
<keyword evidence="4 10" id="KW-0436">Ligase</keyword>
<comment type="caution">
    <text evidence="12">The sequence shown here is derived from an EMBL/GenBank/DDBJ whole genome shotgun (WGS) entry which is preliminary data.</text>
</comment>
<evidence type="ECO:0000259" key="11">
    <source>
        <dbReference type="PROSITE" id="PS50862"/>
    </source>
</evidence>
<keyword evidence="13" id="KW-1185">Reference proteome</keyword>
<evidence type="ECO:0000256" key="3">
    <source>
        <dbReference type="ARBA" id="ARBA00022490"/>
    </source>
</evidence>
<dbReference type="InterPro" id="IPR015807">
    <property type="entry name" value="His-tRNA-ligase"/>
</dbReference>
<evidence type="ECO:0000256" key="10">
    <source>
        <dbReference type="HAMAP-Rule" id="MF_00127"/>
    </source>
</evidence>
<dbReference type="PIRSF" id="PIRSF001549">
    <property type="entry name" value="His-tRNA_synth"/>
    <property type="match status" value="1"/>
</dbReference>
<comment type="subcellular location">
    <subcellularLocation>
        <location evidence="10">Cytoplasm</location>
    </subcellularLocation>
</comment>
<proteinExistence type="inferred from homology"/>
<dbReference type="GO" id="GO:0016874">
    <property type="term" value="F:ligase activity"/>
    <property type="evidence" value="ECO:0007669"/>
    <property type="project" value="UniProtKB-KW"/>
</dbReference>
<evidence type="ECO:0000256" key="1">
    <source>
        <dbReference type="ARBA" id="ARBA00008226"/>
    </source>
</evidence>
<dbReference type="EC" id="6.1.1.21" evidence="10"/>
<keyword evidence="6 10" id="KW-0067">ATP-binding</keyword>
<evidence type="ECO:0000256" key="6">
    <source>
        <dbReference type="ARBA" id="ARBA00022840"/>
    </source>
</evidence>
<name>A0ABU5NA84_9RICK</name>
<evidence type="ECO:0000256" key="8">
    <source>
        <dbReference type="ARBA" id="ARBA00023146"/>
    </source>
</evidence>
<protein>
    <recommendedName>
        <fullName evidence="10">Histidine--tRNA ligase</fullName>
        <ecNumber evidence="10">6.1.1.21</ecNumber>
    </recommendedName>
    <alternativeName>
        <fullName evidence="10">Histidyl-tRNA synthetase</fullName>
        <shortName evidence="10">HisRS</shortName>
    </alternativeName>
</protein>
<dbReference type="PANTHER" id="PTHR43707">
    <property type="entry name" value="HISTIDYL-TRNA SYNTHETASE"/>
    <property type="match status" value="1"/>
</dbReference>
<dbReference type="SUPFAM" id="SSF52954">
    <property type="entry name" value="Class II aaRS ABD-related"/>
    <property type="match status" value="1"/>
</dbReference>
<comment type="catalytic activity">
    <reaction evidence="9 10">
        <text>tRNA(His) + L-histidine + ATP = L-histidyl-tRNA(His) + AMP + diphosphate + H(+)</text>
        <dbReference type="Rhea" id="RHEA:17313"/>
        <dbReference type="Rhea" id="RHEA-COMP:9665"/>
        <dbReference type="Rhea" id="RHEA-COMP:9689"/>
        <dbReference type="ChEBI" id="CHEBI:15378"/>
        <dbReference type="ChEBI" id="CHEBI:30616"/>
        <dbReference type="ChEBI" id="CHEBI:33019"/>
        <dbReference type="ChEBI" id="CHEBI:57595"/>
        <dbReference type="ChEBI" id="CHEBI:78442"/>
        <dbReference type="ChEBI" id="CHEBI:78527"/>
        <dbReference type="ChEBI" id="CHEBI:456215"/>
        <dbReference type="EC" id="6.1.1.21"/>
    </reaction>
</comment>
<sequence length="416" mass="46669">MSSDLAPLRGMKDLLPHEWRIAKHIENIALQTGKLYGYDGFGTPILESASVFDRTLGDTSDVVSKEMYCFADKKGRLVALRPEFTASIMRAVISNGLKHKLPLKLFSSGPLFRYDRPQEGRQRQFHQVNFEYIGALGSYSDAETIAFATHFLSNLGILEDITLELNSLGCSETRKSYQTALVAYFKNYLSDLSTDSKQRLEQNPLRILDSKDENDRLISKDAPVISDFYSNEAKEYFKQVRHHLDNLGVNYVINPKLVRGLDYYSHTTFEFTTAKLGAQSTVLAGGRYDGLAQLMGEDEIPAIGFAAGIERLAMICKISLEQERPTYIIPIGNECLDYSILLINQLRKINISAIIEFDGKIGKRLQAAVSAKAKYVIFIGTQELNTNSYKLKDLDTGVEQTVTIAEMLKVVKPCND</sequence>
<keyword evidence="3 10" id="KW-0963">Cytoplasm</keyword>